<evidence type="ECO:0000313" key="8">
    <source>
        <dbReference type="Proteomes" id="UP001168877"/>
    </source>
</evidence>
<dbReference type="InterPro" id="IPR032675">
    <property type="entry name" value="LRR_dom_sf"/>
</dbReference>
<evidence type="ECO:0000256" key="6">
    <source>
        <dbReference type="ARBA" id="ARBA00023136"/>
    </source>
</evidence>
<keyword evidence="5" id="KW-1133">Transmembrane helix</keyword>
<comment type="caution">
    <text evidence="7">The sequence shown here is derived from an EMBL/GenBank/DDBJ whole genome shotgun (WGS) entry which is preliminary data.</text>
</comment>
<protein>
    <submittedName>
        <fullName evidence="7">Uncharacterized protein</fullName>
    </submittedName>
</protein>
<dbReference type="Gene3D" id="3.80.10.10">
    <property type="entry name" value="Ribonuclease Inhibitor"/>
    <property type="match status" value="1"/>
</dbReference>
<dbReference type="InterPro" id="IPR051809">
    <property type="entry name" value="Plant_receptor-like_S/T_kinase"/>
</dbReference>
<dbReference type="InterPro" id="IPR001611">
    <property type="entry name" value="Leu-rich_rpt"/>
</dbReference>
<evidence type="ECO:0000256" key="3">
    <source>
        <dbReference type="ARBA" id="ARBA00022692"/>
    </source>
</evidence>
<dbReference type="AlphaFoldDB" id="A0AA39VB49"/>
<dbReference type="PANTHER" id="PTHR27008">
    <property type="entry name" value="OS04G0122200 PROTEIN"/>
    <property type="match status" value="1"/>
</dbReference>
<keyword evidence="3" id="KW-0812">Transmembrane</keyword>
<evidence type="ECO:0000256" key="1">
    <source>
        <dbReference type="ARBA" id="ARBA00004370"/>
    </source>
</evidence>
<evidence type="ECO:0000256" key="2">
    <source>
        <dbReference type="ARBA" id="ARBA00022614"/>
    </source>
</evidence>
<dbReference type="Proteomes" id="UP001168877">
    <property type="component" value="Unassembled WGS sequence"/>
</dbReference>
<organism evidence="7 8">
    <name type="scientific">Acer saccharum</name>
    <name type="common">Sugar maple</name>
    <dbReference type="NCBI Taxonomy" id="4024"/>
    <lineage>
        <taxon>Eukaryota</taxon>
        <taxon>Viridiplantae</taxon>
        <taxon>Streptophyta</taxon>
        <taxon>Embryophyta</taxon>
        <taxon>Tracheophyta</taxon>
        <taxon>Spermatophyta</taxon>
        <taxon>Magnoliopsida</taxon>
        <taxon>eudicotyledons</taxon>
        <taxon>Gunneridae</taxon>
        <taxon>Pentapetalae</taxon>
        <taxon>rosids</taxon>
        <taxon>malvids</taxon>
        <taxon>Sapindales</taxon>
        <taxon>Sapindaceae</taxon>
        <taxon>Hippocastanoideae</taxon>
        <taxon>Acereae</taxon>
        <taxon>Acer</taxon>
    </lineage>
</organism>
<name>A0AA39VB49_ACESA</name>
<sequence>MIPQSFGDLRGLDILDLLYNDLFGAVPKSLEKLAHLKHLNLSFNKLTGEIPTRGPFANLTAESFWRIQDFVGML</sequence>
<comment type="subcellular location">
    <subcellularLocation>
        <location evidence="1">Membrane</location>
    </subcellularLocation>
</comment>
<dbReference type="SUPFAM" id="SSF52058">
    <property type="entry name" value="L domain-like"/>
    <property type="match status" value="1"/>
</dbReference>
<dbReference type="PANTHER" id="PTHR27008:SF497">
    <property type="entry name" value="OS11G0695000 PROTEIN"/>
    <property type="match status" value="1"/>
</dbReference>
<proteinExistence type="predicted"/>
<reference evidence="7" key="1">
    <citation type="journal article" date="2022" name="Plant J.">
        <title>Strategies of tolerance reflected in two North American maple genomes.</title>
        <authorList>
            <person name="McEvoy S.L."/>
            <person name="Sezen U.U."/>
            <person name="Trouern-Trend A."/>
            <person name="McMahon S.M."/>
            <person name="Schaberg P.G."/>
            <person name="Yang J."/>
            <person name="Wegrzyn J.L."/>
            <person name="Swenson N.G."/>
        </authorList>
    </citation>
    <scope>NUCLEOTIDE SEQUENCE</scope>
    <source>
        <strain evidence="7">NS2018</strain>
    </source>
</reference>
<gene>
    <name evidence="7" type="ORF">LWI29_033320</name>
</gene>
<keyword evidence="6" id="KW-0472">Membrane</keyword>
<dbReference type="EMBL" id="JAUESC010000388">
    <property type="protein sequence ID" value="KAK0572547.1"/>
    <property type="molecule type" value="Genomic_DNA"/>
</dbReference>
<reference evidence="7" key="2">
    <citation type="submission" date="2023-06" db="EMBL/GenBank/DDBJ databases">
        <authorList>
            <person name="Swenson N.G."/>
            <person name="Wegrzyn J.L."/>
            <person name="Mcevoy S.L."/>
        </authorList>
    </citation>
    <scope>NUCLEOTIDE SEQUENCE</scope>
    <source>
        <strain evidence="7">NS2018</strain>
        <tissue evidence="7">Leaf</tissue>
    </source>
</reference>
<keyword evidence="4" id="KW-0677">Repeat</keyword>
<evidence type="ECO:0000256" key="5">
    <source>
        <dbReference type="ARBA" id="ARBA00022989"/>
    </source>
</evidence>
<evidence type="ECO:0000313" key="7">
    <source>
        <dbReference type="EMBL" id="KAK0572547.1"/>
    </source>
</evidence>
<evidence type="ECO:0000256" key="4">
    <source>
        <dbReference type="ARBA" id="ARBA00022737"/>
    </source>
</evidence>
<accession>A0AA39VB49</accession>
<keyword evidence="2" id="KW-0433">Leucine-rich repeat</keyword>
<keyword evidence="8" id="KW-1185">Reference proteome</keyword>
<dbReference type="Pfam" id="PF13855">
    <property type="entry name" value="LRR_8"/>
    <property type="match status" value="1"/>
</dbReference>
<dbReference type="GO" id="GO:0016020">
    <property type="term" value="C:membrane"/>
    <property type="evidence" value="ECO:0007669"/>
    <property type="project" value="UniProtKB-SubCell"/>
</dbReference>